<reference evidence="2" key="1">
    <citation type="submission" date="2023-01" db="EMBL/GenBank/DDBJ databases">
        <title>Genome assembly of the deep-sea coral Lophelia pertusa.</title>
        <authorList>
            <person name="Herrera S."/>
            <person name="Cordes E."/>
        </authorList>
    </citation>
    <scope>NUCLEOTIDE SEQUENCE</scope>
    <source>
        <strain evidence="2">USNM1676648</strain>
        <tissue evidence="2">Polyp</tissue>
    </source>
</reference>
<dbReference type="InterPro" id="IPR003877">
    <property type="entry name" value="SPRY_dom"/>
</dbReference>
<dbReference type="InterPro" id="IPR001870">
    <property type="entry name" value="B30.2/SPRY"/>
</dbReference>
<comment type="caution">
    <text evidence="2">The sequence shown here is derived from an EMBL/GenBank/DDBJ whole genome shotgun (WGS) entry which is preliminary data.</text>
</comment>
<sequence length="180" mass="20207">MGAEQSMSLHQRRMQASPVNSLFERAVLDALLEIAEESSVPSEQIEHAWDPDDCSPMFRVLSDRLTARRLPSPLTTDAIRGKKGYSQGRHVWEITWERDERGSHAVIGIALPQFPLQCLGYIPLVGSNSESWGWNLSKKVSFHDGNESAYPANNPGFFVPDTVYCILDMDNATLRQVFSL</sequence>
<dbReference type="InterPro" id="IPR013320">
    <property type="entry name" value="ConA-like_dom_sf"/>
</dbReference>
<dbReference type="AlphaFoldDB" id="A0A9X0D0V9"/>
<dbReference type="Pfam" id="PF00622">
    <property type="entry name" value="SPRY"/>
    <property type="match status" value="1"/>
</dbReference>
<organism evidence="2 3">
    <name type="scientific">Desmophyllum pertusum</name>
    <dbReference type="NCBI Taxonomy" id="174260"/>
    <lineage>
        <taxon>Eukaryota</taxon>
        <taxon>Metazoa</taxon>
        <taxon>Cnidaria</taxon>
        <taxon>Anthozoa</taxon>
        <taxon>Hexacorallia</taxon>
        <taxon>Scleractinia</taxon>
        <taxon>Caryophylliina</taxon>
        <taxon>Caryophylliidae</taxon>
        <taxon>Desmophyllum</taxon>
    </lineage>
</organism>
<keyword evidence="3" id="KW-1185">Reference proteome</keyword>
<dbReference type="InterPro" id="IPR050672">
    <property type="entry name" value="FBXO45-Fsn/SPSB_families"/>
</dbReference>
<dbReference type="GO" id="GO:0019005">
    <property type="term" value="C:SCF ubiquitin ligase complex"/>
    <property type="evidence" value="ECO:0007669"/>
    <property type="project" value="TreeGrafter"/>
</dbReference>
<dbReference type="PANTHER" id="PTHR12245">
    <property type="entry name" value="SPRY DOMAIN CONTAINING SOCS BOX PROTEIN"/>
    <property type="match status" value="1"/>
</dbReference>
<name>A0A9X0D0V9_9CNID</name>
<dbReference type="OrthoDB" id="2398163at2759"/>
<accession>A0A9X0D0V9</accession>
<dbReference type="Gene3D" id="2.60.120.920">
    <property type="match status" value="1"/>
</dbReference>
<gene>
    <name evidence="2" type="ORF">OS493_007084</name>
</gene>
<dbReference type="EMBL" id="MU826352">
    <property type="protein sequence ID" value="KAJ7380714.1"/>
    <property type="molecule type" value="Genomic_DNA"/>
</dbReference>
<dbReference type="GO" id="GO:0043161">
    <property type="term" value="P:proteasome-mediated ubiquitin-dependent protein catabolic process"/>
    <property type="evidence" value="ECO:0007669"/>
    <property type="project" value="TreeGrafter"/>
</dbReference>
<dbReference type="Proteomes" id="UP001163046">
    <property type="component" value="Unassembled WGS sequence"/>
</dbReference>
<evidence type="ECO:0000313" key="3">
    <source>
        <dbReference type="Proteomes" id="UP001163046"/>
    </source>
</evidence>
<evidence type="ECO:0000259" key="1">
    <source>
        <dbReference type="PROSITE" id="PS50188"/>
    </source>
</evidence>
<dbReference type="InterPro" id="IPR043136">
    <property type="entry name" value="B30.2/SPRY_sf"/>
</dbReference>
<dbReference type="PROSITE" id="PS50188">
    <property type="entry name" value="B302_SPRY"/>
    <property type="match status" value="1"/>
</dbReference>
<evidence type="ECO:0000313" key="2">
    <source>
        <dbReference type="EMBL" id="KAJ7380714.1"/>
    </source>
</evidence>
<dbReference type="SUPFAM" id="SSF49899">
    <property type="entry name" value="Concanavalin A-like lectins/glucanases"/>
    <property type="match status" value="1"/>
</dbReference>
<dbReference type="PANTHER" id="PTHR12245:SF11">
    <property type="entry name" value="PROTEIN GUSTAVUS"/>
    <property type="match status" value="1"/>
</dbReference>
<proteinExistence type="predicted"/>
<feature type="domain" description="B30.2/SPRY" evidence="1">
    <location>
        <begin position="27"/>
        <end position="180"/>
    </location>
</feature>
<protein>
    <recommendedName>
        <fullName evidence="1">B30.2/SPRY domain-containing protein</fullName>
    </recommendedName>
</protein>